<evidence type="ECO:0000313" key="3">
    <source>
        <dbReference type="Proteomes" id="UP000567922"/>
    </source>
</evidence>
<accession>A0A839RH11</accession>
<dbReference type="Proteomes" id="UP000567922">
    <property type="component" value="Unassembled WGS sequence"/>
</dbReference>
<sequence length="105" mass="11879">MSDDKPDECSSTQIPDVVPFNTLHTHPIPAELKLARLLRDYLADSLPKLPEDQRGMFPMLAGATVYPTQKLEQGIRRLEARVKKLEVTVAAQAVRISELERRLNE</sequence>
<feature type="coiled-coil region" evidence="1">
    <location>
        <begin position="68"/>
        <end position="102"/>
    </location>
</feature>
<keyword evidence="1" id="KW-0175">Coiled coil</keyword>
<keyword evidence="3" id="KW-1185">Reference proteome</keyword>
<protein>
    <submittedName>
        <fullName evidence="2">Uncharacterized protein</fullName>
    </submittedName>
</protein>
<comment type="caution">
    <text evidence="2">The sequence shown here is derived from an EMBL/GenBank/DDBJ whole genome shotgun (WGS) entry which is preliminary data.</text>
</comment>
<proteinExistence type="predicted"/>
<dbReference type="RefSeq" id="WP_064442313.1">
    <property type="nucleotide sequence ID" value="NZ_BDDI01000022.1"/>
</dbReference>
<name>A0A839RH11_9ACTN</name>
<organism evidence="2 3">
    <name type="scientific">Hoyosella altamirensis</name>
    <dbReference type="NCBI Taxonomy" id="616997"/>
    <lineage>
        <taxon>Bacteria</taxon>
        <taxon>Bacillati</taxon>
        <taxon>Actinomycetota</taxon>
        <taxon>Actinomycetes</taxon>
        <taxon>Mycobacteriales</taxon>
        <taxon>Hoyosellaceae</taxon>
        <taxon>Hoyosella</taxon>
    </lineage>
</organism>
<gene>
    <name evidence="2" type="ORF">FHU29_000003</name>
</gene>
<reference evidence="2 3" key="1">
    <citation type="submission" date="2020-08" db="EMBL/GenBank/DDBJ databases">
        <title>Sequencing the genomes of 1000 actinobacteria strains.</title>
        <authorList>
            <person name="Klenk H.-P."/>
        </authorList>
    </citation>
    <scope>NUCLEOTIDE SEQUENCE [LARGE SCALE GENOMIC DNA]</scope>
    <source>
        <strain evidence="2 3">DSM 45258</strain>
    </source>
</reference>
<dbReference type="EMBL" id="JACHWS010000001">
    <property type="protein sequence ID" value="MBB3035569.1"/>
    <property type="molecule type" value="Genomic_DNA"/>
</dbReference>
<evidence type="ECO:0000256" key="1">
    <source>
        <dbReference type="SAM" id="Coils"/>
    </source>
</evidence>
<dbReference type="AlphaFoldDB" id="A0A839RH11"/>
<evidence type="ECO:0000313" key="2">
    <source>
        <dbReference type="EMBL" id="MBB3035569.1"/>
    </source>
</evidence>